<keyword evidence="10 14" id="KW-0472">Membrane</keyword>
<comment type="similarity">
    <text evidence="2">Belongs to the polyprenol kinase family.</text>
</comment>
<evidence type="ECO:0000256" key="6">
    <source>
        <dbReference type="ARBA" id="ARBA00022692"/>
    </source>
</evidence>
<reference evidence="15" key="2">
    <citation type="submission" date="2017-06" db="EMBL/GenBank/DDBJ databases">
        <title>The pomegranate genome and the genomics of punicalagin biosynthesis.</title>
        <authorList>
            <person name="Xu C."/>
        </authorList>
    </citation>
    <scope>NUCLEOTIDE SEQUENCE [LARGE SCALE GENOMIC DNA]</scope>
    <source>
        <tissue evidence="15">Fresh leaf</tissue>
    </source>
</reference>
<feature type="transmembrane region" description="Helical" evidence="14">
    <location>
        <begin position="234"/>
        <end position="255"/>
    </location>
</feature>
<organism evidence="15 16">
    <name type="scientific">Punica granatum</name>
    <name type="common">Pomegranate</name>
    <dbReference type="NCBI Taxonomy" id="22663"/>
    <lineage>
        <taxon>Eukaryota</taxon>
        <taxon>Viridiplantae</taxon>
        <taxon>Streptophyta</taxon>
        <taxon>Embryophyta</taxon>
        <taxon>Tracheophyta</taxon>
        <taxon>Spermatophyta</taxon>
        <taxon>Magnoliopsida</taxon>
        <taxon>eudicotyledons</taxon>
        <taxon>Gunneridae</taxon>
        <taxon>Pentapetalae</taxon>
        <taxon>rosids</taxon>
        <taxon>malvids</taxon>
        <taxon>Myrtales</taxon>
        <taxon>Lythraceae</taxon>
        <taxon>Punica</taxon>
    </lineage>
</organism>
<sequence length="311" mass="33345">MSLSLFLLPSSSPPLPPFSSSSALRLSRPLTSLRPPCFPRLVPLPLLHSLAHAPTLPRSLRPCALGSGSAAGYLLQDAGATAAVLAGAYSLVLTFDTLTENNVIQQSLSRKLVHILSGLLFMASWPIFSNSVEARYFASLVPLVNCLRLVINGFSLVTDEGLVKSVTREGNPGELLRGPLYYVLMLILCAVVFWRESPTGVISVAMMCGGDGIADIIGRSFGSQKLPYNQRKSWAGSISMFAFGFLVSIGMLQYFSALGYFQLDWIGTIQKVALISLVATVVESLPITEVIDDNISVPLVSMLTASLTFGS</sequence>
<dbReference type="OrthoDB" id="5673at2759"/>
<feature type="transmembrane region" description="Helical" evidence="14">
    <location>
        <begin position="111"/>
        <end position="128"/>
    </location>
</feature>
<protein>
    <recommendedName>
        <fullName evidence="12">phytol kinase</fullName>
        <ecNumber evidence="12">2.7.1.182</ecNumber>
    </recommendedName>
</protein>
<dbReference type="PANTHER" id="PTHR32523">
    <property type="entry name" value="PHYTOL KINASE 1, CHLOROPLASTIC"/>
    <property type="match status" value="1"/>
</dbReference>
<keyword evidence="17" id="KW-1185">Reference proteome</keyword>
<dbReference type="GO" id="GO:0010189">
    <property type="term" value="P:vitamin E biosynthetic process"/>
    <property type="evidence" value="ECO:0007669"/>
    <property type="project" value="TreeGrafter"/>
</dbReference>
<dbReference type="Proteomes" id="UP000515151">
    <property type="component" value="Chromosome 2"/>
</dbReference>
<gene>
    <name evidence="18" type="primary">LOC116197951</name>
    <name evidence="15" type="ORF">CDL15_Pgr026117</name>
</gene>
<evidence type="ECO:0000313" key="17">
    <source>
        <dbReference type="Proteomes" id="UP000515151"/>
    </source>
</evidence>
<evidence type="ECO:0000256" key="9">
    <source>
        <dbReference type="ARBA" id="ARBA00022989"/>
    </source>
</evidence>
<dbReference type="PANTHER" id="PTHR32523:SF8">
    <property type="entry name" value="DOLICHOL KINASE"/>
    <property type="match status" value="1"/>
</dbReference>
<comment type="subcellular location">
    <subcellularLocation>
        <location evidence="1">Plastid</location>
        <location evidence="1">Chloroplast membrane</location>
        <topology evidence="1">Multi-pass membrane protein</topology>
    </subcellularLocation>
</comment>
<evidence type="ECO:0000256" key="4">
    <source>
        <dbReference type="ARBA" id="ARBA00022640"/>
    </source>
</evidence>
<evidence type="ECO:0000256" key="8">
    <source>
        <dbReference type="ARBA" id="ARBA00022946"/>
    </source>
</evidence>
<dbReference type="RefSeq" id="XP_031384095.1">
    <property type="nucleotide sequence ID" value="XM_031528235.1"/>
</dbReference>
<reference evidence="16" key="1">
    <citation type="journal article" date="2017" name="Plant J.">
        <title>The pomegranate (Punica granatum L.) genome and the genomics of punicalagin biosynthesis.</title>
        <authorList>
            <person name="Qin G."/>
            <person name="Xu C."/>
            <person name="Ming R."/>
            <person name="Tang H."/>
            <person name="Guyot R."/>
            <person name="Kramer E.M."/>
            <person name="Hu Y."/>
            <person name="Yi X."/>
            <person name="Qi Y."/>
            <person name="Xu X."/>
            <person name="Gao Z."/>
            <person name="Pan H."/>
            <person name="Jian J."/>
            <person name="Tian Y."/>
            <person name="Yue Z."/>
            <person name="Xu Y."/>
        </authorList>
    </citation>
    <scope>NUCLEOTIDE SEQUENCE [LARGE SCALE GENOMIC DNA]</scope>
    <source>
        <strain evidence="16">cv. Dabenzi</strain>
    </source>
</reference>
<keyword evidence="3" id="KW-0150">Chloroplast</keyword>
<dbReference type="GO" id="GO:0031969">
    <property type="term" value="C:chloroplast membrane"/>
    <property type="evidence" value="ECO:0007669"/>
    <property type="project" value="UniProtKB-SubCell"/>
</dbReference>
<keyword evidence="8" id="KW-0809">Transit peptide</keyword>
<feature type="transmembrane region" description="Helical" evidence="14">
    <location>
        <begin position="178"/>
        <end position="195"/>
    </location>
</feature>
<reference evidence="18" key="4">
    <citation type="submission" date="2025-04" db="UniProtKB">
        <authorList>
            <consortium name="RefSeq"/>
        </authorList>
    </citation>
    <scope>IDENTIFICATION</scope>
    <source>
        <tissue evidence="18">Leaf</tissue>
    </source>
</reference>
<dbReference type="GeneID" id="116197951"/>
<evidence type="ECO:0000256" key="7">
    <source>
        <dbReference type="ARBA" id="ARBA00022777"/>
    </source>
</evidence>
<evidence type="ECO:0000256" key="12">
    <source>
        <dbReference type="ARBA" id="ARBA00039024"/>
    </source>
</evidence>
<keyword evidence="7 18" id="KW-0418">Kinase</keyword>
<evidence type="ECO:0000313" key="16">
    <source>
        <dbReference type="Proteomes" id="UP000197138"/>
    </source>
</evidence>
<name>A0A218WBL3_PUNGR</name>
<keyword evidence="6 14" id="KW-0812">Transmembrane</keyword>
<dbReference type="EC" id="2.7.1.182" evidence="12"/>
<feature type="transmembrane region" description="Helical" evidence="14">
    <location>
        <begin position="134"/>
        <end position="157"/>
    </location>
</feature>
<dbReference type="GO" id="GO:0010276">
    <property type="term" value="F:phytol kinase activity"/>
    <property type="evidence" value="ECO:0007669"/>
    <property type="project" value="UniProtKB-EC"/>
</dbReference>
<evidence type="ECO:0000313" key="15">
    <source>
        <dbReference type="EMBL" id="OWM70267.1"/>
    </source>
</evidence>
<evidence type="ECO:0000256" key="10">
    <source>
        <dbReference type="ARBA" id="ARBA00023136"/>
    </source>
</evidence>
<proteinExistence type="inferred from homology"/>
<keyword evidence="5" id="KW-0808">Transferase</keyword>
<dbReference type="AlphaFoldDB" id="A0A218WBL3"/>
<reference evidence="17" key="3">
    <citation type="journal article" date="2020" name="Plant Biotechnol. J.">
        <title>The pomegranate (Punica granatum L.) draft genome dissects genetic divergence between soft- and hard-seeded cultivars.</title>
        <authorList>
            <person name="Luo X."/>
            <person name="Li H."/>
            <person name="Wu Z."/>
            <person name="Yao W."/>
            <person name="Zhao P."/>
            <person name="Cao D."/>
            <person name="Yu H."/>
            <person name="Li K."/>
            <person name="Poudel K."/>
            <person name="Zhao D."/>
            <person name="Zhang F."/>
            <person name="Xia X."/>
            <person name="Chen L."/>
            <person name="Wang Q."/>
            <person name="Jing D."/>
            <person name="Cao S."/>
        </authorList>
    </citation>
    <scope>NUCLEOTIDE SEQUENCE [LARGE SCALE GENOMIC DNA]</scope>
</reference>
<dbReference type="EMBL" id="MTKT01004810">
    <property type="protein sequence ID" value="OWM70267.1"/>
    <property type="molecule type" value="Genomic_DNA"/>
</dbReference>
<keyword evidence="9 14" id="KW-1133">Transmembrane helix</keyword>
<accession>A0A218WBL3</accession>
<evidence type="ECO:0000256" key="5">
    <source>
        <dbReference type="ARBA" id="ARBA00022679"/>
    </source>
</evidence>
<evidence type="ECO:0000256" key="2">
    <source>
        <dbReference type="ARBA" id="ARBA00010794"/>
    </source>
</evidence>
<comment type="pathway">
    <text evidence="11">Cofactor biosynthesis; tocopherol biosynthesis.</text>
</comment>
<evidence type="ECO:0000256" key="14">
    <source>
        <dbReference type="SAM" id="Phobius"/>
    </source>
</evidence>
<dbReference type="InterPro" id="IPR039606">
    <property type="entry name" value="Phytol/farnesol_kinase"/>
</dbReference>
<keyword evidence="4" id="KW-0934">Plastid</keyword>
<evidence type="ECO:0000256" key="11">
    <source>
        <dbReference type="ARBA" id="ARBA00024015"/>
    </source>
</evidence>
<evidence type="ECO:0000256" key="1">
    <source>
        <dbReference type="ARBA" id="ARBA00004508"/>
    </source>
</evidence>
<evidence type="ECO:0000313" key="18">
    <source>
        <dbReference type="RefSeq" id="XP_031384095.1"/>
    </source>
</evidence>
<comment type="catalytic activity">
    <reaction evidence="13">
        <text>phytol + CTP = phytyl phosphate + CDP + H(+)</text>
        <dbReference type="Rhea" id="RHEA:38055"/>
        <dbReference type="ChEBI" id="CHEBI:15378"/>
        <dbReference type="ChEBI" id="CHEBI:17327"/>
        <dbReference type="ChEBI" id="CHEBI:37563"/>
        <dbReference type="ChEBI" id="CHEBI:58069"/>
        <dbReference type="ChEBI" id="CHEBI:75483"/>
        <dbReference type="EC" id="2.7.1.182"/>
    </reaction>
</comment>
<dbReference type="Proteomes" id="UP000197138">
    <property type="component" value="Unassembled WGS sequence"/>
</dbReference>
<evidence type="ECO:0000256" key="3">
    <source>
        <dbReference type="ARBA" id="ARBA00022528"/>
    </source>
</evidence>
<evidence type="ECO:0000256" key="13">
    <source>
        <dbReference type="ARBA" id="ARBA00048889"/>
    </source>
</evidence>